<dbReference type="SMART" id="SM00487">
    <property type="entry name" value="DEXDc"/>
    <property type="match status" value="1"/>
</dbReference>
<dbReference type="CDD" id="cd09178">
    <property type="entry name" value="PLDc_N_Snf2_like"/>
    <property type="match status" value="1"/>
</dbReference>
<evidence type="ECO:0000259" key="2">
    <source>
        <dbReference type="PROSITE" id="PS51192"/>
    </source>
</evidence>
<comment type="caution">
    <text evidence="4">The sequence shown here is derived from an EMBL/GenBank/DDBJ whole genome shotgun (WGS) entry which is preliminary data.</text>
</comment>
<dbReference type="EMBL" id="LBTR01000003">
    <property type="protein sequence ID" value="KKQ46265.1"/>
    <property type="molecule type" value="Genomic_DNA"/>
</dbReference>
<evidence type="ECO:0000313" key="5">
    <source>
        <dbReference type="Proteomes" id="UP000034603"/>
    </source>
</evidence>
<dbReference type="InterPro" id="IPR027417">
    <property type="entry name" value="P-loop_NTPase"/>
</dbReference>
<evidence type="ECO:0000256" key="1">
    <source>
        <dbReference type="ARBA" id="ARBA00022801"/>
    </source>
</evidence>
<dbReference type="Pfam" id="PF13091">
    <property type="entry name" value="PLDc_2"/>
    <property type="match status" value="1"/>
</dbReference>
<dbReference type="InterPro" id="IPR014001">
    <property type="entry name" value="Helicase_ATP-bd"/>
</dbReference>
<feature type="domain" description="Helicase ATP-binding" evidence="2">
    <location>
        <begin position="264"/>
        <end position="396"/>
    </location>
</feature>
<dbReference type="Proteomes" id="UP000034603">
    <property type="component" value="Unassembled WGS sequence"/>
</dbReference>
<keyword evidence="4" id="KW-0547">Nucleotide-binding</keyword>
<dbReference type="GO" id="GO:0016787">
    <property type="term" value="F:hydrolase activity"/>
    <property type="evidence" value="ECO:0007669"/>
    <property type="project" value="UniProtKB-KW"/>
</dbReference>
<organism evidence="4 5">
    <name type="scientific">Candidatus Woesebacteria bacterium GW2011_GWA1_37_8</name>
    <dbReference type="NCBI Taxonomy" id="1618546"/>
    <lineage>
        <taxon>Bacteria</taxon>
        <taxon>Candidatus Woeseibacteriota</taxon>
    </lineage>
</organism>
<reference evidence="4 5" key="1">
    <citation type="journal article" date="2015" name="Nature">
        <title>rRNA introns, odd ribosomes, and small enigmatic genomes across a large radiation of phyla.</title>
        <authorList>
            <person name="Brown C.T."/>
            <person name="Hug L.A."/>
            <person name="Thomas B.C."/>
            <person name="Sharon I."/>
            <person name="Castelle C.J."/>
            <person name="Singh A."/>
            <person name="Wilkins M.J."/>
            <person name="Williams K.H."/>
            <person name="Banfield J.F."/>
        </authorList>
    </citation>
    <scope>NUCLEOTIDE SEQUENCE [LARGE SCALE GENOMIC DNA]</scope>
</reference>
<dbReference type="Pfam" id="PF00176">
    <property type="entry name" value="SNF2-rel_dom"/>
    <property type="match status" value="1"/>
</dbReference>
<protein>
    <submittedName>
        <fullName evidence="4">Helicase domain-containing protein</fullName>
    </submittedName>
</protein>
<keyword evidence="4" id="KW-0347">Helicase</keyword>
<evidence type="ECO:0000313" key="4">
    <source>
        <dbReference type="EMBL" id="KKQ46265.1"/>
    </source>
</evidence>
<dbReference type="SUPFAM" id="SSF56024">
    <property type="entry name" value="Phospholipase D/nuclease"/>
    <property type="match status" value="1"/>
</dbReference>
<dbReference type="InterPro" id="IPR049730">
    <property type="entry name" value="SNF2/RAD54-like_C"/>
</dbReference>
<dbReference type="InterPro" id="IPR001650">
    <property type="entry name" value="Helicase_C-like"/>
</dbReference>
<dbReference type="InterPro" id="IPR025202">
    <property type="entry name" value="PLD-like_dom"/>
</dbReference>
<keyword evidence="1" id="KW-0378">Hydrolase</keyword>
<sequence>MNTDSRFFTNEPDATLLSRFQKILENNTQFFDVLVGYFRSSGFFQLYPSLKNVEKIRILVGLNIDKVTYQVLSRSKDGQEDIFTSTKRVEEGFEKEVTEEVENAPDEKSTEEGIHKFIEYIKSGKLELKVYPEHPIHAKLYILRKTAGSEDFGKVITGSSNFSQSGLVDNLEFNVELKDKADVDYALKKFEELWEKGVDVTDKYIDTVKTKTWINDEITPYELYLKFLYEYFREKINYDQEMFADLPKGYLDLEYQKEAVADALLKLREHNGVFLSDVVGLGKTYISTLIAKKLGGQTLVICPPVLKEYWEDTLREFGVVAKVKSHGKLDEVLSKGVDHYDQVIIDEAHRFRNEITQSFETLHQICAGKKVILVTATPLNNRPKDIASQMFLFQKKNNSTIPNHKNLKAFFDALEKKLDPKLTKEEYIQIVKENSQVIREEILKYVMVRRTRSEVEKFYKEDMTTQGLKFPKVQEPIKLYYKFDETLDSLFLDTLSIIKKIAYARYEPANYLKTQALTEELQIQKVGQENVRGFMKGLLVKRLESSFYAFKETLKRFIKSYDNFIDMFDKGTVFISKKVDVYDYLDWGLEDELLELVEENAVIKYSASEFQPHFKDLLTADKKYLEQLMTKWDKVTADPKFDELAKRLATDEQLKSNKILIFTESKETGKYLSDKLKEIYEDAVISISGGSKGAEFEIVKQNFDPRSRIKDDTKRILVTTDVLSEGINLHHANIIINYDIPWNSIRILQRVGRVNRVGTKHSEIFIYNFFPTSQSEEQIGLEKLAVAKIQAFHDTLGEDTQYLTGEEEFNSWEIFTRINSSNVADEGSDEYVESELGYLKQIRNIRDEDEKLYEKIRKLPAKCRTAREKLDASGTLVTFFRRGSLRKFFKTKEKDTSEIQFGEAAKLLHAQPADSKTSLPSSFYDLLKGNITAFEESIRDESEEETEKRGSGSDKTLMRHIKALLSFRGLTEDDEAYLNTLLLALEEGAVNKRSINQLVTKLKEMNKPLAILAEIRNAISEGYLIKVLKTEDQRRPAKREIILSEAFT</sequence>
<dbReference type="SUPFAM" id="SSF52540">
    <property type="entry name" value="P-loop containing nucleoside triphosphate hydrolases"/>
    <property type="match status" value="2"/>
</dbReference>
<dbReference type="PROSITE" id="PS51192">
    <property type="entry name" value="HELICASE_ATP_BIND_1"/>
    <property type="match status" value="1"/>
</dbReference>
<dbReference type="PANTHER" id="PTHR45766">
    <property type="entry name" value="DNA ANNEALING HELICASE AND ENDONUCLEASE ZRANB3 FAMILY MEMBER"/>
    <property type="match status" value="1"/>
</dbReference>
<proteinExistence type="predicted"/>
<feature type="domain" description="Helicase C-terminal" evidence="3">
    <location>
        <begin position="640"/>
        <end position="808"/>
    </location>
</feature>
<dbReference type="SMART" id="SM00490">
    <property type="entry name" value="HELICc"/>
    <property type="match status" value="1"/>
</dbReference>
<evidence type="ECO:0000259" key="3">
    <source>
        <dbReference type="PROSITE" id="PS51194"/>
    </source>
</evidence>
<dbReference type="GO" id="GO:0005524">
    <property type="term" value="F:ATP binding"/>
    <property type="evidence" value="ECO:0007669"/>
    <property type="project" value="InterPro"/>
</dbReference>
<dbReference type="Pfam" id="PF00271">
    <property type="entry name" value="Helicase_C"/>
    <property type="match status" value="1"/>
</dbReference>
<dbReference type="InterPro" id="IPR000330">
    <property type="entry name" value="SNF2_N"/>
</dbReference>
<accession>A0A0G0I5M3</accession>
<keyword evidence="4" id="KW-0067">ATP-binding</keyword>
<dbReference type="PATRIC" id="fig|1618546.3.peg.78"/>
<dbReference type="CDD" id="cd18793">
    <property type="entry name" value="SF2_C_SNF"/>
    <property type="match status" value="1"/>
</dbReference>
<gene>
    <name evidence="4" type="ORF">US62_C0003G0014</name>
</gene>
<name>A0A0G0I5M3_9BACT</name>
<dbReference type="GO" id="GO:0004386">
    <property type="term" value="F:helicase activity"/>
    <property type="evidence" value="ECO:0007669"/>
    <property type="project" value="UniProtKB-KW"/>
</dbReference>
<dbReference type="Gene3D" id="3.30.870.10">
    <property type="entry name" value="Endonuclease Chain A"/>
    <property type="match status" value="1"/>
</dbReference>
<dbReference type="AlphaFoldDB" id="A0A0G0I5M3"/>
<dbReference type="PANTHER" id="PTHR45766:SF6">
    <property type="entry name" value="SWI_SNF-RELATED MATRIX-ASSOCIATED ACTIN-DEPENDENT REGULATOR OF CHROMATIN SUBFAMILY A-LIKE PROTEIN 1"/>
    <property type="match status" value="1"/>
</dbReference>
<dbReference type="PROSITE" id="PS51194">
    <property type="entry name" value="HELICASE_CTER"/>
    <property type="match status" value="1"/>
</dbReference>
<dbReference type="Gene3D" id="3.40.50.300">
    <property type="entry name" value="P-loop containing nucleotide triphosphate hydrolases"/>
    <property type="match status" value="2"/>
</dbReference>